<comment type="similarity">
    <text evidence="8">Belongs to the Nudix hydrolase family. NUDT16 subfamily.</text>
</comment>
<dbReference type="GO" id="GO:0005654">
    <property type="term" value="C:nucleoplasm"/>
    <property type="evidence" value="ECO:0007669"/>
    <property type="project" value="UniProtKB-SubCell"/>
</dbReference>
<proteinExistence type="evidence at transcript level"/>
<organism evidence="19">
    <name type="scientific">Coptotermes formosanus</name>
    <name type="common">Formosan subterranean termite</name>
    <dbReference type="NCBI Taxonomy" id="36987"/>
    <lineage>
        <taxon>Eukaryota</taxon>
        <taxon>Metazoa</taxon>
        <taxon>Ecdysozoa</taxon>
        <taxon>Arthropoda</taxon>
        <taxon>Hexapoda</taxon>
        <taxon>Insecta</taxon>
        <taxon>Pterygota</taxon>
        <taxon>Neoptera</taxon>
        <taxon>Polyneoptera</taxon>
        <taxon>Dictyoptera</taxon>
        <taxon>Blattodea</taxon>
        <taxon>Blattoidea</taxon>
        <taxon>Termitoidae</taxon>
        <taxon>Rhinotermitidae</taxon>
        <taxon>Coptotermes</taxon>
    </lineage>
</organism>
<evidence type="ECO:0000256" key="3">
    <source>
        <dbReference type="ARBA" id="ARBA00004642"/>
    </source>
</evidence>
<dbReference type="SUPFAM" id="SSF55811">
    <property type="entry name" value="Nudix"/>
    <property type="match status" value="1"/>
</dbReference>
<protein>
    <recommendedName>
        <fullName evidence="10">U8 snoRNA-decapping enzyme</fullName>
        <ecNumber evidence="9">3.6.1.64</ecNumber>
    </recommendedName>
    <alternativeName>
        <fullName evidence="13">IDP phosphatase</fullName>
    </alternativeName>
    <alternativeName>
        <fullName evidence="11">Inosine diphosphate phosphatase</fullName>
    </alternativeName>
    <alternativeName>
        <fullName evidence="12">Nucleoside diphosphate-linked moiety X motif 16</fullName>
    </alternativeName>
    <alternativeName>
        <fullName evidence="14">m7GpppN-mRNA hydrolase</fullName>
    </alternativeName>
</protein>
<feature type="domain" description="Nudix hydrolase" evidence="18">
    <location>
        <begin position="43"/>
        <end position="183"/>
    </location>
</feature>
<dbReference type="InterPro" id="IPR000086">
    <property type="entry name" value="NUDIX_hydrolase_dom"/>
</dbReference>
<dbReference type="Pfam" id="PF22327">
    <property type="entry name" value="Nudt16-like"/>
    <property type="match status" value="1"/>
</dbReference>
<sequence>MIDMADTGDGTWGHLADTEHFGRVSRDYIVVPKADFDLPKYRGSTRAGHCMIYSRSEEKIFGIYTARAMILMQLRFDGYIGFPGGLIHEGEDILSGLNRELFEEVNVNVQKHPVKEEHYVVTHWCPSKKLLLHFYAVEIPINDLKVIEEEAVKAHDYGTETLGTLRIPLYTMGDGYRGFPAFLANSYVGNAREQLLYTLQHLSIMSNEEITKAVEARPVMLSTEENKGGVHV</sequence>
<dbReference type="GO" id="GO:0016077">
    <property type="term" value="P:sno(s)RNA catabolic process"/>
    <property type="evidence" value="ECO:0007669"/>
    <property type="project" value="TreeGrafter"/>
</dbReference>
<comment type="subcellular location">
    <subcellularLocation>
        <location evidence="2">Nucleus</location>
        <location evidence="2">Nucleolus</location>
    </subcellularLocation>
    <subcellularLocation>
        <location evidence="3">Nucleus</location>
        <location evidence="3">Nucleoplasm</location>
    </subcellularLocation>
</comment>
<dbReference type="GO" id="GO:0030515">
    <property type="term" value="F:snoRNA binding"/>
    <property type="evidence" value="ECO:0007669"/>
    <property type="project" value="TreeGrafter"/>
</dbReference>
<dbReference type="PANTHER" id="PTHR31699:SF1">
    <property type="entry name" value="U8 SNORNA-DECAPPING ENZYME"/>
    <property type="match status" value="1"/>
</dbReference>
<comment type="cofactor">
    <cofactor evidence="1">
        <name>Co(2+)</name>
        <dbReference type="ChEBI" id="CHEBI:48828"/>
    </cofactor>
</comment>
<dbReference type="EMBL" id="KC740887">
    <property type="protein sequence ID" value="AGM32711.1"/>
    <property type="molecule type" value="mRNA"/>
</dbReference>
<evidence type="ECO:0000256" key="9">
    <source>
        <dbReference type="ARBA" id="ARBA00038899"/>
    </source>
</evidence>
<dbReference type="InterPro" id="IPR015797">
    <property type="entry name" value="NUDIX_hydrolase-like_dom_sf"/>
</dbReference>
<keyword evidence="5" id="KW-0694">RNA-binding</keyword>
<keyword evidence="6" id="KW-0546">Nucleotide metabolism</keyword>
<evidence type="ECO:0000256" key="10">
    <source>
        <dbReference type="ARBA" id="ARBA00039871"/>
    </source>
</evidence>
<dbReference type="PROSITE" id="PS00893">
    <property type="entry name" value="NUDIX_BOX"/>
    <property type="match status" value="1"/>
</dbReference>
<dbReference type="Gene3D" id="3.90.79.10">
    <property type="entry name" value="Nucleoside Triphosphate Pyrophosphohydrolase"/>
    <property type="match status" value="1"/>
</dbReference>
<dbReference type="GO" id="GO:1990003">
    <property type="term" value="F:IDP phosphatase activity"/>
    <property type="evidence" value="ECO:0007669"/>
    <property type="project" value="UniProtKB-EC"/>
</dbReference>
<accession>R4UWM8</accession>
<evidence type="ECO:0000256" key="2">
    <source>
        <dbReference type="ARBA" id="ARBA00004604"/>
    </source>
</evidence>
<dbReference type="InterPro" id="IPR020084">
    <property type="entry name" value="NUDIX_hydrolase_CS"/>
</dbReference>
<dbReference type="GO" id="GO:0005730">
    <property type="term" value="C:nucleolus"/>
    <property type="evidence" value="ECO:0007669"/>
    <property type="project" value="UniProtKB-SubCell"/>
</dbReference>
<dbReference type="PROSITE" id="PS51462">
    <property type="entry name" value="NUDIX"/>
    <property type="match status" value="1"/>
</dbReference>
<evidence type="ECO:0000256" key="1">
    <source>
        <dbReference type="ARBA" id="ARBA00001941"/>
    </source>
</evidence>
<keyword evidence="4" id="KW-0378">Hydrolase</keyword>
<dbReference type="InterPro" id="IPR054754">
    <property type="entry name" value="NudT16"/>
</dbReference>
<evidence type="ECO:0000256" key="16">
    <source>
        <dbReference type="ARBA" id="ARBA00047875"/>
    </source>
</evidence>
<evidence type="ECO:0000256" key="17">
    <source>
        <dbReference type="ARBA" id="ARBA00048945"/>
    </source>
</evidence>
<evidence type="ECO:0000256" key="7">
    <source>
        <dbReference type="ARBA" id="ARBA00023242"/>
    </source>
</evidence>
<comment type="catalytic activity">
    <reaction evidence="15">
        <text>a 5'-end (N(7)-methyl 5'-triphosphoguanosine)-ribonucleoside in mRNA + H2O = N(7)-methyl-GDP + a 5'-end phospho-ribonucleoside in mRNA + 2 H(+)</text>
        <dbReference type="Rhea" id="RHEA:67484"/>
        <dbReference type="Rhea" id="RHEA-COMP:15692"/>
        <dbReference type="Rhea" id="RHEA-COMP:17167"/>
        <dbReference type="ChEBI" id="CHEBI:15377"/>
        <dbReference type="ChEBI" id="CHEBI:15378"/>
        <dbReference type="ChEBI" id="CHEBI:63714"/>
        <dbReference type="ChEBI" id="CHEBI:138282"/>
        <dbReference type="ChEBI" id="CHEBI:156461"/>
        <dbReference type="EC" id="3.6.1.62"/>
    </reaction>
    <physiologicalReaction direction="left-to-right" evidence="15">
        <dbReference type="Rhea" id="RHEA:67485"/>
    </physiologicalReaction>
</comment>
<dbReference type="GO" id="GO:0006402">
    <property type="term" value="P:mRNA catabolic process"/>
    <property type="evidence" value="ECO:0007669"/>
    <property type="project" value="TreeGrafter"/>
</dbReference>
<name>R4UWM8_COPFO</name>
<evidence type="ECO:0000256" key="4">
    <source>
        <dbReference type="ARBA" id="ARBA00022801"/>
    </source>
</evidence>
<evidence type="ECO:0000259" key="18">
    <source>
        <dbReference type="PROSITE" id="PS51462"/>
    </source>
</evidence>
<keyword evidence="7" id="KW-0539">Nucleus</keyword>
<evidence type="ECO:0000256" key="14">
    <source>
        <dbReference type="ARBA" id="ARBA00043162"/>
    </source>
</evidence>
<comment type="catalytic activity">
    <reaction evidence="16">
        <text>IDP + H2O = IMP + phosphate + H(+)</text>
        <dbReference type="Rhea" id="RHEA:35207"/>
        <dbReference type="ChEBI" id="CHEBI:15377"/>
        <dbReference type="ChEBI" id="CHEBI:15378"/>
        <dbReference type="ChEBI" id="CHEBI:43474"/>
        <dbReference type="ChEBI" id="CHEBI:58053"/>
        <dbReference type="ChEBI" id="CHEBI:58280"/>
        <dbReference type="EC" id="3.6.1.64"/>
    </reaction>
    <physiologicalReaction direction="left-to-right" evidence="16">
        <dbReference type="Rhea" id="RHEA:35208"/>
    </physiologicalReaction>
</comment>
<evidence type="ECO:0000256" key="13">
    <source>
        <dbReference type="ARBA" id="ARBA00042015"/>
    </source>
</evidence>
<evidence type="ECO:0000256" key="6">
    <source>
        <dbReference type="ARBA" id="ARBA00023080"/>
    </source>
</evidence>
<evidence type="ECO:0000256" key="11">
    <source>
        <dbReference type="ARBA" id="ARBA00041450"/>
    </source>
</evidence>
<evidence type="ECO:0000256" key="12">
    <source>
        <dbReference type="ARBA" id="ARBA00041656"/>
    </source>
</evidence>
<evidence type="ECO:0000313" key="19">
    <source>
        <dbReference type="EMBL" id="AGM32711.1"/>
    </source>
</evidence>
<evidence type="ECO:0000256" key="5">
    <source>
        <dbReference type="ARBA" id="ARBA00022884"/>
    </source>
</evidence>
<evidence type="ECO:0000256" key="15">
    <source>
        <dbReference type="ARBA" id="ARBA00047661"/>
    </source>
</evidence>
<evidence type="ECO:0000256" key="8">
    <source>
        <dbReference type="ARBA" id="ARBA00038173"/>
    </source>
</evidence>
<dbReference type="GO" id="GO:1990174">
    <property type="term" value="F:phosphodiesterase decapping endonuclease activity"/>
    <property type="evidence" value="ECO:0007669"/>
    <property type="project" value="TreeGrafter"/>
</dbReference>
<dbReference type="GO" id="GO:0009117">
    <property type="term" value="P:nucleotide metabolic process"/>
    <property type="evidence" value="ECO:0007669"/>
    <property type="project" value="UniProtKB-KW"/>
</dbReference>
<dbReference type="AlphaFoldDB" id="R4UWM8"/>
<reference evidence="19" key="1">
    <citation type="submission" date="2013-03" db="EMBL/GenBank/DDBJ databases">
        <title>Immune-Related transcriptome of Coptotermes formosanus Shiraki workers: the defense mechanism.</title>
        <authorList>
            <person name="Hussain A."/>
            <person name="Li Y.F."/>
            <person name="Wen S.Y."/>
        </authorList>
    </citation>
    <scope>NUCLEOTIDE SEQUENCE</scope>
</reference>
<dbReference type="GO" id="GO:0140933">
    <property type="term" value="F:5'-(N(7)-methylguanosine 5'-triphospho)-[mRNA] hydrolase activity"/>
    <property type="evidence" value="ECO:0007669"/>
    <property type="project" value="UniProtKB-EC"/>
</dbReference>
<dbReference type="PANTHER" id="PTHR31699">
    <property type="entry name" value="NUDIX T16 FAMILY MEMBER"/>
    <property type="match status" value="1"/>
</dbReference>
<comment type="catalytic activity">
    <reaction evidence="17">
        <text>dIDP + H2O = dIMP + phosphate + H(+)</text>
        <dbReference type="Rhea" id="RHEA:35211"/>
        <dbReference type="ChEBI" id="CHEBI:15377"/>
        <dbReference type="ChEBI" id="CHEBI:15378"/>
        <dbReference type="ChEBI" id="CHEBI:43474"/>
        <dbReference type="ChEBI" id="CHEBI:61194"/>
        <dbReference type="ChEBI" id="CHEBI:62286"/>
        <dbReference type="EC" id="3.6.1.64"/>
    </reaction>
    <physiologicalReaction direction="left-to-right" evidence="17">
        <dbReference type="Rhea" id="RHEA:35212"/>
    </physiologicalReaction>
</comment>
<dbReference type="EC" id="3.6.1.64" evidence="9"/>